<evidence type="ECO:0000313" key="1">
    <source>
        <dbReference type="EMBL" id="KAH9291861.1"/>
    </source>
</evidence>
<reference evidence="1 3" key="1">
    <citation type="journal article" date="2021" name="Nat. Plants">
        <title>The Taxus genome provides insights into paclitaxel biosynthesis.</title>
        <authorList>
            <person name="Xiong X."/>
            <person name="Gou J."/>
            <person name="Liao Q."/>
            <person name="Li Y."/>
            <person name="Zhou Q."/>
            <person name="Bi G."/>
            <person name="Li C."/>
            <person name="Du R."/>
            <person name="Wang X."/>
            <person name="Sun T."/>
            <person name="Guo L."/>
            <person name="Liang H."/>
            <person name="Lu P."/>
            <person name="Wu Y."/>
            <person name="Zhang Z."/>
            <person name="Ro D.K."/>
            <person name="Shang Y."/>
            <person name="Huang S."/>
            <person name="Yan J."/>
        </authorList>
    </citation>
    <scope>NUCLEOTIDE SEQUENCE [LARGE SCALE GENOMIC DNA]</scope>
    <source>
        <strain evidence="1">Ta-2019</strain>
    </source>
</reference>
<evidence type="ECO:0000313" key="2">
    <source>
        <dbReference type="EMBL" id="KAH9293545.1"/>
    </source>
</evidence>
<dbReference type="AlphaFoldDB" id="A0AA38C086"/>
<gene>
    <name evidence="2" type="ORF">KI387_041250</name>
    <name evidence="1" type="ORF">KI387_042950</name>
</gene>
<accession>A0AA38C086</accession>
<feature type="non-terminal residue" evidence="1">
    <location>
        <position position="54"/>
    </location>
</feature>
<feature type="non-terminal residue" evidence="1">
    <location>
        <position position="1"/>
    </location>
</feature>
<proteinExistence type="predicted"/>
<organism evidence="1 3">
    <name type="scientific">Taxus chinensis</name>
    <name type="common">Chinese yew</name>
    <name type="synonym">Taxus wallichiana var. chinensis</name>
    <dbReference type="NCBI Taxonomy" id="29808"/>
    <lineage>
        <taxon>Eukaryota</taxon>
        <taxon>Viridiplantae</taxon>
        <taxon>Streptophyta</taxon>
        <taxon>Embryophyta</taxon>
        <taxon>Tracheophyta</taxon>
        <taxon>Spermatophyta</taxon>
        <taxon>Pinopsida</taxon>
        <taxon>Pinidae</taxon>
        <taxon>Conifers II</taxon>
        <taxon>Cupressales</taxon>
        <taxon>Taxaceae</taxon>
        <taxon>Taxus</taxon>
    </lineage>
</organism>
<protein>
    <submittedName>
        <fullName evidence="1">Uncharacterized protein</fullName>
    </submittedName>
</protein>
<keyword evidence="3" id="KW-1185">Reference proteome</keyword>
<dbReference type="Proteomes" id="UP000824469">
    <property type="component" value="Unassembled WGS sequence"/>
</dbReference>
<dbReference type="EMBL" id="JAHRHJ020001010">
    <property type="protein sequence ID" value="KAH9293545.1"/>
    <property type="molecule type" value="Genomic_DNA"/>
</dbReference>
<dbReference type="EMBL" id="JAHRHJ020003366">
    <property type="protein sequence ID" value="KAH9291861.1"/>
    <property type="molecule type" value="Genomic_DNA"/>
</dbReference>
<sequence>EGKAAAFGQGIESPQAICKFFEQGIHHRPSGCLVLLKHRGTAAEQISSQQLWVQ</sequence>
<evidence type="ECO:0000313" key="3">
    <source>
        <dbReference type="Proteomes" id="UP000824469"/>
    </source>
</evidence>
<name>A0AA38C086_TAXCH</name>
<comment type="caution">
    <text evidence="1">The sequence shown here is derived from an EMBL/GenBank/DDBJ whole genome shotgun (WGS) entry which is preliminary data.</text>
</comment>